<evidence type="ECO:0000256" key="1">
    <source>
        <dbReference type="SAM" id="MobiDB-lite"/>
    </source>
</evidence>
<reference evidence="2 3" key="1">
    <citation type="submission" date="2014-04" db="EMBL/GenBank/DDBJ databases">
        <title>Genome assembly of Hyalangium minutum DSM 14724.</title>
        <authorList>
            <person name="Sharma G."/>
            <person name="Subramanian S."/>
        </authorList>
    </citation>
    <scope>NUCLEOTIDE SEQUENCE [LARGE SCALE GENOMIC DNA]</scope>
    <source>
        <strain evidence="2 3">DSM 14724</strain>
    </source>
</reference>
<keyword evidence="3" id="KW-1185">Reference proteome</keyword>
<protein>
    <submittedName>
        <fullName evidence="2">Uncharacterized protein</fullName>
    </submittedName>
</protein>
<dbReference type="EMBL" id="JMCB01000011">
    <property type="protein sequence ID" value="KFE66030.1"/>
    <property type="molecule type" value="Genomic_DNA"/>
</dbReference>
<evidence type="ECO:0000313" key="2">
    <source>
        <dbReference type="EMBL" id="KFE66030.1"/>
    </source>
</evidence>
<evidence type="ECO:0000313" key="3">
    <source>
        <dbReference type="Proteomes" id="UP000028725"/>
    </source>
</evidence>
<accession>A0A085WEB7</accession>
<sequence length="39" mass="4341">MRHLQTEDGHAPEPHQGSRPAPGEPARLLSIQASRRVTR</sequence>
<organism evidence="2 3">
    <name type="scientific">Hyalangium minutum</name>
    <dbReference type="NCBI Taxonomy" id="394096"/>
    <lineage>
        <taxon>Bacteria</taxon>
        <taxon>Pseudomonadati</taxon>
        <taxon>Myxococcota</taxon>
        <taxon>Myxococcia</taxon>
        <taxon>Myxococcales</taxon>
        <taxon>Cystobacterineae</taxon>
        <taxon>Archangiaceae</taxon>
        <taxon>Hyalangium</taxon>
    </lineage>
</organism>
<feature type="compositionally biased region" description="Basic and acidic residues" evidence="1">
    <location>
        <begin position="1"/>
        <end position="13"/>
    </location>
</feature>
<comment type="caution">
    <text evidence="2">The sequence shown here is derived from an EMBL/GenBank/DDBJ whole genome shotgun (WGS) entry which is preliminary data.</text>
</comment>
<dbReference type="Proteomes" id="UP000028725">
    <property type="component" value="Unassembled WGS sequence"/>
</dbReference>
<feature type="region of interest" description="Disordered" evidence="1">
    <location>
        <begin position="1"/>
        <end position="39"/>
    </location>
</feature>
<name>A0A085WEB7_9BACT</name>
<proteinExistence type="predicted"/>
<dbReference type="AlphaFoldDB" id="A0A085WEB7"/>
<gene>
    <name evidence="2" type="ORF">DB31_1095</name>
</gene>